<feature type="non-terminal residue" evidence="2">
    <location>
        <position position="1"/>
    </location>
</feature>
<dbReference type="InterPro" id="IPR048381">
    <property type="entry name" value="GDH_C"/>
</dbReference>
<keyword evidence="3" id="KW-1185">Reference proteome</keyword>
<evidence type="ECO:0000313" key="3">
    <source>
        <dbReference type="Proteomes" id="UP001529369"/>
    </source>
</evidence>
<name>A0ABT8A3F5_9PROT</name>
<protein>
    <recommendedName>
        <fullName evidence="1">NAD-specific glutamate dehydrogenase C-terminal domain-containing protein</fullName>
    </recommendedName>
</protein>
<feature type="domain" description="NAD-specific glutamate dehydrogenase C-terminal" evidence="1">
    <location>
        <begin position="2"/>
        <end position="74"/>
    </location>
</feature>
<reference evidence="3" key="1">
    <citation type="journal article" date="2019" name="Int. J. Syst. Evol. Microbiol.">
        <title>The Global Catalogue of Microorganisms (GCM) 10K type strain sequencing project: providing services to taxonomists for standard genome sequencing and annotation.</title>
        <authorList>
            <consortium name="The Broad Institute Genomics Platform"/>
            <consortium name="The Broad Institute Genome Sequencing Center for Infectious Disease"/>
            <person name="Wu L."/>
            <person name="Ma J."/>
        </authorList>
    </citation>
    <scope>NUCLEOTIDE SEQUENCE [LARGE SCALE GENOMIC DNA]</scope>
    <source>
        <strain evidence="3">CECT 7131</strain>
    </source>
</reference>
<sequence length="103" mass="9677">RLAASAGATPEAAAQSWGAVGADFQIDALRQATAAAPAPGPFGARARAALLADLGAIQARLAAARLAGGAPADAAVAGLVREAAQAGDLAAIGVACHALAGLA</sequence>
<proteinExistence type="predicted"/>
<evidence type="ECO:0000313" key="2">
    <source>
        <dbReference type="EMBL" id="MDN3564216.1"/>
    </source>
</evidence>
<dbReference type="Proteomes" id="UP001529369">
    <property type="component" value="Unassembled WGS sequence"/>
</dbReference>
<dbReference type="Pfam" id="PF21074">
    <property type="entry name" value="GDH_C"/>
    <property type="match status" value="1"/>
</dbReference>
<organism evidence="2 3">
    <name type="scientific">Paeniroseomonas aquatica</name>
    <dbReference type="NCBI Taxonomy" id="373043"/>
    <lineage>
        <taxon>Bacteria</taxon>
        <taxon>Pseudomonadati</taxon>
        <taxon>Pseudomonadota</taxon>
        <taxon>Alphaproteobacteria</taxon>
        <taxon>Acetobacterales</taxon>
        <taxon>Acetobacteraceae</taxon>
        <taxon>Paeniroseomonas</taxon>
    </lineage>
</organism>
<gene>
    <name evidence="2" type="ORF">QWZ14_07530</name>
</gene>
<dbReference type="RefSeq" id="WP_290316006.1">
    <property type="nucleotide sequence ID" value="NZ_JAUFPN010000069.1"/>
</dbReference>
<dbReference type="EMBL" id="JAUFPN010000069">
    <property type="protein sequence ID" value="MDN3564216.1"/>
    <property type="molecule type" value="Genomic_DNA"/>
</dbReference>
<accession>A0ABT8A3F5</accession>
<evidence type="ECO:0000259" key="1">
    <source>
        <dbReference type="Pfam" id="PF21074"/>
    </source>
</evidence>
<comment type="caution">
    <text evidence="2">The sequence shown here is derived from an EMBL/GenBank/DDBJ whole genome shotgun (WGS) entry which is preliminary data.</text>
</comment>